<dbReference type="OrthoDB" id="418757at2759"/>
<accession>A0A5N6NMY2</accession>
<organism evidence="1 2">
    <name type="scientific">Mikania micrantha</name>
    <name type="common">bitter vine</name>
    <dbReference type="NCBI Taxonomy" id="192012"/>
    <lineage>
        <taxon>Eukaryota</taxon>
        <taxon>Viridiplantae</taxon>
        <taxon>Streptophyta</taxon>
        <taxon>Embryophyta</taxon>
        <taxon>Tracheophyta</taxon>
        <taxon>Spermatophyta</taxon>
        <taxon>Magnoliopsida</taxon>
        <taxon>eudicotyledons</taxon>
        <taxon>Gunneridae</taxon>
        <taxon>Pentapetalae</taxon>
        <taxon>asterids</taxon>
        <taxon>campanulids</taxon>
        <taxon>Asterales</taxon>
        <taxon>Asteraceae</taxon>
        <taxon>Asteroideae</taxon>
        <taxon>Heliantheae alliance</taxon>
        <taxon>Eupatorieae</taxon>
        <taxon>Mikania</taxon>
    </lineage>
</organism>
<keyword evidence="2" id="KW-1185">Reference proteome</keyword>
<evidence type="ECO:0000313" key="2">
    <source>
        <dbReference type="Proteomes" id="UP000326396"/>
    </source>
</evidence>
<comment type="caution">
    <text evidence="1">The sequence shown here is derived from an EMBL/GenBank/DDBJ whole genome shotgun (WGS) entry which is preliminary data.</text>
</comment>
<dbReference type="AlphaFoldDB" id="A0A5N6NMY2"/>
<sequence>MAEDGKVKIEKFDGHDYGYWRMQVEDLLYQKSLHLPMLGLSYRPEKMTDAEWNLLDRQALGVVRLSLSKSVAYNIVKETTTFGVLKALSNMYEKPSASNKVFLIRQLVNTKLKEGMSITAHINEFNSVISRLASVDINFEDEIQALLLLSSLPDSWSGTVTAVSSSSGTTKLTFDGIRDIILSEDIRRRSSGESSSTLLNTEGRGILDPSVLLHTMRVCS</sequence>
<protein>
    <recommendedName>
        <fullName evidence="3">Retrovirus-related Pol polyprotein from transposon TNT 1-94</fullName>
    </recommendedName>
</protein>
<dbReference type="Pfam" id="PF14223">
    <property type="entry name" value="Retrotran_gag_2"/>
    <property type="match status" value="1"/>
</dbReference>
<dbReference type="EMBL" id="SZYD01000010">
    <property type="protein sequence ID" value="KAD4982065.1"/>
    <property type="molecule type" value="Genomic_DNA"/>
</dbReference>
<dbReference type="Proteomes" id="UP000326396">
    <property type="component" value="Linkage Group LG18"/>
</dbReference>
<proteinExistence type="predicted"/>
<gene>
    <name evidence="1" type="ORF">E3N88_18736</name>
</gene>
<reference evidence="1 2" key="1">
    <citation type="submission" date="2019-05" db="EMBL/GenBank/DDBJ databases">
        <title>Mikania micrantha, genome provides insights into the molecular mechanism of rapid growth.</title>
        <authorList>
            <person name="Liu B."/>
        </authorList>
    </citation>
    <scope>NUCLEOTIDE SEQUENCE [LARGE SCALE GENOMIC DNA]</scope>
    <source>
        <strain evidence="1">NLD-2019</strain>
        <tissue evidence="1">Leaf</tissue>
    </source>
</reference>
<name>A0A5N6NMY2_9ASTR</name>
<evidence type="ECO:0000313" key="1">
    <source>
        <dbReference type="EMBL" id="KAD4982065.1"/>
    </source>
</evidence>
<evidence type="ECO:0008006" key="3">
    <source>
        <dbReference type="Google" id="ProtNLM"/>
    </source>
</evidence>